<dbReference type="GO" id="GO:0005506">
    <property type="term" value="F:iron ion binding"/>
    <property type="evidence" value="ECO:0007669"/>
    <property type="project" value="InterPro"/>
</dbReference>
<feature type="domain" description="Fe2OG dioxygenase" evidence="7">
    <location>
        <begin position="236"/>
        <end position="337"/>
    </location>
</feature>
<keyword evidence="6" id="KW-0408">Iron</keyword>
<dbReference type="OrthoDB" id="420380at2759"/>
<dbReference type="SMART" id="SM00702">
    <property type="entry name" value="P4Hc"/>
    <property type="match status" value="1"/>
</dbReference>
<reference evidence="8" key="1">
    <citation type="submission" date="2021-06" db="EMBL/GenBank/DDBJ databases">
        <authorList>
            <person name="Hodson N. C."/>
            <person name="Mongue J. A."/>
            <person name="Jaron S. K."/>
        </authorList>
    </citation>
    <scope>NUCLEOTIDE SEQUENCE</scope>
</reference>
<evidence type="ECO:0000256" key="2">
    <source>
        <dbReference type="ARBA" id="ARBA00022723"/>
    </source>
</evidence>
<evidence type="ECO:0000256" key="1">
    <source>
        <dbReference type="ARBA" id="ARBA00001961"/>
    </source>
</evidence>
<evidence type="ECO:0000256" key="4">
    <source>
        <dbReference type="ARBA" id="ARBA00022964"/>
    </source>
</evidence>
<dbReference type="AlphaFoldDB" id="A0A8J2LDJ3"/>
<evidence type="ECO:0000256" key="3">
    <source>
        <dbReference type="ARBA" id="ARBA00022896"/>
    </source>
</evidence>
<dbReference type="GO" id="GO:0004656">
    <property type="term" value="F:procollagen-proline 4-dioxygenase activity"/>
    <property type="evidence" value="ECO:0007669"/>
    <property type="project" value="TreeGrafter"/>
</dbReference>
<dbReference type="InterPro" id="IPR006620">
    <property type="entry name" value="Pro_4_hyd_alph"/>
</dbReference>
<protein>
    <recommendedName>
        <fullName evidence="7">Fe2OG dioxygenase domain-containing protein</fullName>
    </recommendedName>
</protein>
<keyword evidence="9" id="KW-1185">Reference proteome</keyword>
<dbReference type="InterPro" id="IPR044862">
    <property type="entry name" value="Pro_4_hyd_alph_FE2OG_OXY"/>
</dbReference>
<evidence type="ECO:0000313" key="9">
    <source>
        <dbReference type="Proteomes" id="UP000708208"/>
    </source>
</evidence>
<keyword evidence="2" id="KW-0479">Metal-binding</keyword>
<dbReference type="GO" id="GO:0005783">
    <property type="term" value="C:endoplasmic reticulum"/>
    <property type="evidence" value="ECO:0007669"/>
    <property type="project" value="TreeGrafter"/>
</dbReference>
<comment type="cofactor">
    <cofactor evidence="1">
        <name>L-ascorbate</name>
        <dbReference type="ChEBI" id="CHEBI:38290"/>
    </cofactor>
</comment>
<comment type="caution">
    <text evidence="8">The sequence shown here is derived from an EMBL/GenBank/DDBJ whole genome shotgun (WGS) entry which is preliminary data.</text>
</comment>
<dbReference type="PROSITE" id="PS51471">
    <property type="entry name" value="FE2OG_OXY"/>
    <property type="match status" value="1"/>
</dbReference>
<keyword evidence="4" id="KW-0223">Dioxygenase</keyword>
<sequence length="370" mass="42213">MKINHSDGNSLQKRISRYLESVYNISNGPNQADYDAALCSIINVQYVYNLAAKDIASGFLNGINTKIVLNARDCFLLGQFAVFMTFYRSGMQWLEYALHLKQNKSDVTIQLEQVSDALAQAKIAHDKRYSAQKWDNTRYFRRRFAPLSEPTGTQKIHPTQEAILRPPEVHYITKDTHGICQGRVQPSPDETKELFCCPYQGHLRARDIYVGEELSPETHGVLRQIVERISGLRVPDSSGMLYDLHVLSHTAGDYYPAHLDTDEHPTALATFLIYFSEVSKGGESYFLDANLKTVPKKGSAVMTYNLYSCGQNDESALHGFCPISFGEKWVTPVWIMYEHQTHLQCLSEPYLRHEILVNGQSKYKHQNEHR</sequence>
<dbReference type="EMBL" id="CAJVCH010558277">
    <property type="protein sequence ID" value="CAG7830964.1"/>
    <property type="molecule type" value="Genomic_DNA"/>
</dbReference>
<name>A0A8J2LDJ3_9HEXA</name>
<dbReference type="Proteomes" id="UP000708208">
    <property type="component" value="Unassembled WGS sequence"/>
</dbReference>
<dbReference type="InterPro" id="IPR005123">
    <property type="entry name" value="Oxoglu/Fe-dep_dioxygenase_dom"/>
</dbReference>
<dbReference type="PANTHER" id="PTHR10869">
    <property type="entry name" value="PROLYL 4-HYDROXYLASE ALPHA SUBUNIT"/>
    <property type="match status" value="1"/>
</dbReference>
<evidence type="ECO:0000259" key="7">
    <source>
        <dbReference type="PROSITE" id="PS51471"/>
    </source>
</evidence>
<evidence type="ECO:0000256" key="6">
    <source>
        <dbReference type="ARBA" id="ARBA00023004"/>
    </source>
</evidence>
<gene>
    <name evidence="8" type="ORF">AFUS01_LOCUS40730</name>
</gene>
<dbReference type="PANTHER" id="PTHR10869:SF246">
    <property type="entry name" value="TRANSMEMBRANE PROLYL 4-HYDROXYLASE"/>
    <property type="match status" value="1"/>
</dbReference>
<evidence type="ECO:0000313" key="8">
    <source>
        <dbReference type="EMBL" id="CAG7830964.1"/>
    </source>
</evidence>
<accession>A0A8J2LDJ3</accession>
<keyword evidence="3" id="KW-0847">Vitamin C</keyword>
<organism evidence="8 9">
    <name type="scientific">Allacma fusca</name>
    <dbReference type="NCBI Taxonomy" id="39272"/>
    <lineage>
        <taxon>Eukaryota</taxon>
        <taxon>Metazoa</taxon>
        <taxon>Ecdysozoa</taxon>
        <taxon>Arthropoda</taxon>
        <taxon>Hexapoda</taxon>
        <taxon>Collembola</taxon>
        <taxon>Symphypleona</taxon>
        <taxon>Sminthuridae</taxon>
        <taxon>Allacma</taxon>
    </lineage>
</organism>
<evidence type="ECO:0000256" key="5">
    <source>
        <dbReference type="ARBA" id="ARBA00023002"/>
    </source>
</evidence>
<dbReference type="InterPro" id="IPR045054">
    <property type="entry name" value="P4HA-like"/>
</dbReference>
<dbReference type="Pfam" id="PF13640">
    <property type="entry name" value="2OG-FeII_Oxy_3"/>
    <property type="match status" value="1"/>
</dbReference>
<proteinExistence type="predicted"/>
<dbReference type="GO" id="GO:0031418">
    <property type="term" value="F:L-ascorbic acid binding"/>
    <property type="evidence" value="ECO:0007669"/>
    <property type="project" value="UniProtKB-KW"/>
</dbReference>
<keyword evidence="5" id="KW-0560">Oxidoreductase</keyword>